<keyword evidence="4" id="KW-1003">Cell membrane</keyword>
<dbReference type="GO" id="GO:0005886">
    <property type="term" value="C:plasma membrane"/>
    <property type="evidence" value="ECO:0007669"/>
    <property type="project" value="UniProtKB-SubCell"/>
</dbReference>
<dbReference type="PANTHER" id="PTHR30046">
    <property type="entry name" value="FLAGELLAR M-RING PROTEIN"/>
    <property type="match status" value="1"/>
</dbReference>
<keyword evidence="6 11" id="KW-1133">Transmembrane helix</keyword>
<sequence>MNETLRGMWTRVVDRWKSVSPNMRRNVIIIAVAVLAALSALLWIVSRPHYVMVMSGLDDKSLGQVQTQLQTLKIPNEIEGSSVLVPAKDANEARVQLAEAGLPQSGYIGYSGVSNSMGMTQDEFNIQVLDALQQSLNETISSIDGVESAQVHIVMPQQQLFVSQTTQDAKASVFVTLGNGVQLSATQVAGIQQLVAHSVQGLSVNNVSVVDQNGNTLSNPDGAADASTVGGASSELALRQSVENDMTEKLTSGLQQIVGAGNAVVVVHANVTFNQTKSQSHVLQNAPNSTSGFVTSQNQEKSQSTNTNGQAGGPAGQAGSNPNSTTSYGASSSTAGNSTSSESNTTTNYDYSYENQTTTDDPMQIQGYKVGVLLNSNDKAMTPAEVQKIKSFVTNLVGQSPTTQGANTVSVSTVPFAQSAVAPSQSKSNWILYVVLGLLAALVGGFVLWWRRKRAGGNGPTDVPARIQDAYDEQLEELPPTEDEMLMSQLVNMARQRPDDFASLLRSWLSE</sequence>
<dbReference type="STRING" id="1356854.N007_07155"/>
<keyword evidence="12" id="KW-0282">Flagellum</keyword>
<name>T0C0X1_ALIAG</name>
<dbReference type="InterPro" id="IPR000067">
    <property type="entry name" value="FlgMring_FliF"/>
</dbReference>
<evidence type="ECO:0000256" key="7">
    <source>
        <dbReference type="ARBA" id="ARBA00023136"/>
    </source>
</evidence>
<dbReference type="GO" id="GO:0071973">
    <property type="term" value="P:bacterial-type flagellum-dependent cell motility"/>
    <property type="evidence" value="ECO:0007669"/>
    <property type="project" value="InterPro"/>
</dbReference>
<accession>T0C0X1</accession>
<organism evidence="12 13">
    <name type="scientific">Alicyclobacillus acidoterrestris (strain ATCC 49025 / DSM 3922 / CIP 106132 / NCIMB 13137 / GD3B)</name>
    <dbReference type="NCBI Taxonomy" id="1356854"/>
    <lineage>
        <taxon>Bacteria</taxon>
        <taxon>Bacillati</taxon>
        <taxon>Bacillota</taxon>
        <taxon>Bacilli</taxon>
        <taxon>Bacillales</taxon>
        <taxon>Alicyclobacillaceae</taxon>
        <taxon>Alicyclobacillus</taxon>
    </lineage>
</organism>
<evidence type="ECO:0000256" key="9">
    <source>
        <dbReference type="PIRNR" id="PIRNR004862"/>
    </source>
</evidence>
<keyword evidence="12" id="KW-0966">Cell projection</keyword>
<dbReference type="InterPro" id="IPR045851">
    <property type="entry name" value="AMP-bd_C_sf"/>
</dbReference>
<dbReference type="NCBIfam" id="TIGR00206">
    <property type="entry name" value="fliF"/>
    <property type="match status" value="1"/>
</dbReference>
<evidence type="ECO:0000256" key="10">
    <source>
        <dbReference type="SAM" id="MobiDB-lite"/>
    </source>
</evidence>
<dbReference type="Pfam" id="PF01514">
    <property type="entry name" value="YscJ_FliF"/>
    <property type="match status" value="1"/>
</dbReference>
<keyword evidence="5 11" id="KW-0812">Transmembrane</keyword>
<dbReference type="GO" id="GO:0009431">
    <property type="term" value="C:bacterial-type flagellum basal body, MS ring"/>
    <property type="evidence" value="ECO:0007669"/>
    <property type="project" value="InterPro"/>
</dbReference>
<evidence type="ECO:0000256" key="2">
    <source>
        <dbReference type="ARBA" id="ARBA00004651"/>
    </source>
</evidence>
<feature type="compositionally biased region" description="Low complexity" evidence="10">
    <location>
        <begin position="317"/>
        <end position="355"/>
    </location>
</feature>
<dbReference type="InterPro" id="IPR043427">
    <property type="entry name" value="YscJ/FliF"/>
</dbReference>
<feature type="region of interest" description="Disordered" evidence="10">
    <location>
        <begin position="277"/>
        <end position="362"/>
    </location>
</feature>
<dbReference type="PANTHER" id="PTHR30046:SF0">
    <property type="entry name" value="FLAGELLAR M-RING PROTEIN"/>
    <property type="match status" value="1"/>
</dbReference>
<feature type="transmembrane region" description="Helical" evidence="11">
    <location>
        <begin position="430"/>
        <end position="450"/>
    </location>
</feature>
<feature type="compositionally biased region" description="Polar residues" evidence="10">
    <location>
        <begin position="277"/>
        <end position="304"/>
    </location>
</feature>
<keyword evidence="12" id="KW-0969">Cilium</keyword>
<proteinExistence type="inferred from homology"/>
<dbReference type="Gene3D" id="3.30.300.30">
    <property type="match status" value="1"/>
</dbReference>
<evidence type="ECO:0000256" key="5">
    <source>
        <dbReference type="ARBA" id="ARBA00022692"/>
    </source>
</evidence>
<dbReference type="InterPro" id="IPR013556">
    <property type="entry name" value="Flag_M-ring_C"/>
</dbReference>
<comment type="subcellular location">
    <subcellularLocation>
        <location evidence="1 9">Bacterial flagellum basal body</location>
    </subcellularLocation>
    <subcellularLocation>
        <location evidence="2">Cell membrane</location>
        <topology evidence="2">Multi-pass membrane protein</topology>
    </subcellularLocation>
</comment>
<dbReference type="Pfam" id="PF08345">
    <property type="entry name" value="YscJ_FliF_C"/>
    <property type="match status" value="1"/>
</dbReference>
<dbReference type="Proteomes" id="UP000829401">
    <property type="component" value="Chromosome"/>
</dbReference>
<dbReference type="EMBL" id="CP080467">
    <property type="protein sequence ID" value="UNO47102.1"/>
    <property type="molecule type" value="Genomic_DNA"/>
</dbReference>
<keyword evidence="13" id="KW-1185">Reference proteome</keyword>
<dbReference type="RefSeq" id="WP_021296468.1">
    <property type="nucleotide sequence ID" value="NZ_AURB01000129.1"/>
</dbReference>
<keyword evidence="8 9" id="KW-0975">Bacterial flagellum</keyword>
<evidence type="ECO:0000313" key="13">
    <source>
        <dbReference type="Proteomes" id="UP000829401"/>
    </source>
</evidence>
<evidence type="ECO:0000256" key="4">
    <source>
        <dbReference type="ARBA" id="ARBA00022475"/>
    </source>
</evidence>
<dbReference type="OrthoDB" id="9807026at2"/>
<evidence type="ECO:0000256" key="11">
    <source>
        <dbReference type="SAM" id="Phobius"/>
    </source>
</evidence>
<dbReference type="PIRSF" id="PIRSF004862">
    <property type="entry name" value="FliF"/>
    <property type="match status" value="1"/>
</dbReference>
<dbReference type="PRINTS" id="PR01009">
    <property type="entry name" value="FLGMRINGFLIF"/>
</dbReference>
<evidence type="ECO:0000256" key="8">
    <source>
        <dbReference type="ARBA" id="ARBA00023143"/>
    </source>
</evidence>
<dbReference type="KEGG" id="aaco:K1I37_10065"/>
<evidence type="ECO:0000313" key="12">
    <source>
        <dbReference type="EMBL" id="UNO47102.1"/>
    </source>
</evidence>
<evidence type="ECO:0000256" key="3">
    <source>
        <dbReference type="ARBA" id="ARBA00007971"/>
    </source>
</evidence>
<keyword evidence="7 11" id="KW-0472">Membrane</keyword>
<dbReference type="InterPro" id="IPR006182">
    <property type="entry name" value="FliF_N_dom"/>
</dbReference>
<gene>
    <name evidence="12" type="primary">fliF</name>
    <name evidence="12" type="ORF">K1I37_10065</name>
</gene>
<reference evidence="13" key="1">
    <citation type="journal article" date="2022" name="G3 (Bethesda)">
        <title>Unveiling the complete genome sequence of Alicyclobacillus acidoterrestris DSM 3922T, a taint-producing strain.</title>
        <authorList>
            <person name="Leonardo I.C."/>
            <person name="Barreto Crespo M.T."/>
            <person name="Gaspar F.B."/>
        </authorList>
    </citation>
    <scope>NUCLEOTIDE SEQUENCE [LARGE SCALE GENOMIC DNA]</scope>
    <source>
        <strain evidence="13">DSM 3922</strain>
    </source>
</reference>
<comment type="function">
    <text evidence="9">The M ring may be actively involved in energy transduction.</text>
</comment>
<dbReference type="AlphaFoldDB" id="T0C0X1"/>
<feature type="transmembrane region" description="Helical" evidence="11">
    <location>
        <begin position="27"/>
        <end position="45"/>
    </location>
</feature>
<dbReference type="eggNOG" id="COG1766">
    <property type="taxonomic scope" value="Bacteria"/>
</dbReference>
<evidence type="ECO:0000256" key="6">
    <source>
        <dbReference type="ARBA" id="ARBA00022989"/>
    </source>
</evidence>
<comment type="similarity">
    <text evidence="3 9">Belongs to the FliF family.</text>
</comment>
<evidence type="ECO:0000256" key="1">
    <source>
        <dbReference type="ARBA" id="ARBA00004117"/>
    </source>
</evidence>
<dbReference type="GO" id="GO:0003774">
    <property type="term" value="F:cytoskeletal motor activity"/>
    <property type="evidence" value="ECO:0007669"/>
    <property type="project" value="InterPro"/>
</dbReference>
<accession>A0A9E6ZEM6</accession>
<protein>
    <recommendedName>
        <fullName evidence="9">Flagellar M-ring protein</fullName>
    </recommendedName>
</protein>